<keyword evidence="1" id="KW-0805">Transcription regulation</keyword>
<accession>A0A1H0NH45</accession>
<dbReference type="InterPro" id="IPR036388">
    <property type="entry name" value="WH-like_DNA-bd_sf"/>
</dbReference>
<dbReference type="Pfam" id="PF08220">
    <property type="entry name" value="HTH_DeoR"/>
    <property type="match status" value="1"/>
</dbReference>
<dbReference type="GO" id="GO:0003677">
    <property type="term" value="F:DNA binding"/>
    <property type="evidence" value="ECO:0007669"/>
    <property type="project" value="UniProtKB-KW"/>
</dbReference>
<gene>
    <name evidence="5" type="ORF">SAMN05216366_10372</name>
</gene>
<dbReference type="PROSITE" id="PS00894">
    <property type="entry name" value="HTH_DEOR_1"/>
    <property type="match status" value="1"/>
</dbReference>
<dbReference type="PROSITE" id="PS51000">
    <property type="entry name" value="HTH_DEOR_2"/>
    <property type="match status" value="1"/>
</dbReference>
<dbReference type="SMART" id="SM01134">
    <property type="entry name" value="DeoRC"/>
    <property type="match status" value="1"/>
</dbReference>
<proteinExistence type="predicted"/>
<dbReference type="GO" id="GO:0003700">
    <property type="term" value="F:DNA-binding transcription factor activity"/>
    <property type="evidence" value="ECO:0007669"/>
    <property type="project" value="InterPro"/>
</dbReference>
<evidence type="ECO:0000259" key="4">
    <source>
        <dbReference type="PROSITE" id="PS51000"/>
    </source>
</evidence>
<dbReference type="RefSeq" id="WP_074571279.1">
    <property type="nucleotide sequence ID" value="NZ_FNJQ01000003.1"/>
</dbReference>
<dbReference type="AlphaFoldDB" id="A0A1H0NH45"/>
<dbReference type="EMBL" id="FNJQ01000003">
    <property type="protein sequence ID" value="SDO91755.1"/>
    <property type="molecule type" value="Genomic_DNA"/>
</dbReference>
<sequence length="252" mass="28350">MLGIERRQLIMDKIKQDKKVYVSELSQLFQVTEETVRRDLEKLEGDNLLRRSYGGAVLNEQKASEDLSFLKRSTINSETKEYIAQKAQDLISDGDTIMVDSSTTCLALLHHLQKHKDITIITNSIRLAYDFSTAPFRIISTGGSLRANSMALTGSATCTALERYYADIALISCKGIHKQLGVMESNEEESVVKQIMLAQAKKSLLLIDSSKFDKTAFVKTCELSAIDTLVTDKRPEDSWLETLTQKQVELIY</sequence>
<dbReference type="SMART" id="SM00420">
    <property type="entry name" value="HTH_DEOR"/>
    <property type="match status" value="1"/>
</dbReference>
<dbReference type="InterPro" id="IPR018356">
    <property type="entry name" value="Tscrpt_reg_HTH_DeoR_CS"/>
</dbReference>
<evidence type="ECO:0000313" key="5">
    <source>
        <dbReference type="EMBL" id="SDO91755.1"/>
    </source>
</evidence>
<dbReference type="Gene3D" id="3.40.50.1360">
    <property type="match status" value="1"/>
</dbReference>
<dbReference type="SUPFAM" id="SSF100950">
    <property type="entry name" value="NagB/RpiA/CoA transferase-like"/>
    <property type="match status" value="1"/>
</dbReference>
<evidence type="ECO:0000256" key="2">
    <source>
        <dbReference type="ARBA" id="ARBA00023125"/>
    </source>
</evidence>
<evidence type="ECO:0000313" key="6">
    <source>
        <dbReference type="Proteomes" id="UP000182412"/>
    </source>
</evidence>
<feature type="domain" description="HTH deoR-type" evidence="4">
    <location>
        <begin position="3"/>
        <end position="58"/>
    </location>
</feature>
<dbReference type="Pfam" id="PF00455">
    <property type="entry name" value="DeoRC"/>
    <property type="match status" value="1"/>
</dbReference>
<evidence type="ECO:0000256" key="3">
    <source>
        <dbReference type="ARBA" id="ARBA00023163"/>
    </source>
</evidence>
<dbReference type="InterPro" id="IPR036390">
    <property type="entry name" value="WH_DNA-bd_sf"/>
</dbReference>
<name>A0A1H0NH45_SELRU</name>
<organism evidence="5 6">
    <name type="scientific">Selenomonas ruminantium</name>
    <dbReference type="NCBI Taxonomy" id="971"/>
    <lineage>
        <taxon>Bacteria</taxon>
        <taxon>Bacillati</taxon>
        <taxon>Bacillota</taxon>
        <taxon>Negativicutes</taxon>
        <taxon>Selenomonadales</taxon>
        <taxon>Selenomonadaceae</taxon>
        <taxon>Selenomonas</taxon>
    </lineage>
</organism>
<dbReference type="InterPro" id="IPR050313">
    <property type="entry name" value="Carb_Metab_HTH_regulators"/>
</dbReference>
<reference evidence="5 6" key="1">
    <citation type="submission" date="2016-10" db="EMBL/GenBank/DDBJ databases">
        <authorList>
            <person name="de Groot N.N."/>
        </authorList>
    </citation>
    <scope>NUCLEOTIDE SEQUENCE [LARGE SCALE GENOMIC DNA]</scope>
    <source>
        <strain evidence="5 6">S137</strain>
    </source>
</reference>
<dbReference type="InterPro" id="IPR001034">
    <property type="entry name" value="DeoR_HTH"/>
</dbReference>
<dbReference type="InterPro" id="IPR037171">
    <property type="entry name" value="NagB/RpiA_transferase-like"/>
</dbReference>
<dbReference type="OrthoDB" id="9797223at2"/>
<dbReference type="PANTHER" id="PTHR30363:SF44">
    <property type="entry name" value="AGA OPERON TRANSCRIPTIONAL REPRESSOR-RELATED"/>
    <property type="match status" value="1"/>
</dbReference>
<keyword evidence="3" id="KW-0804">Transcription</keyword>
<evidence type="ECO:0000256" key="1">
    <source>
        <dbReference type="ARBA" id="ARBA00023015"/>
    </source>
</evidence>
<dbReference type="Proteomes" id="UP000182412">
    <property type="component" value="Unassembled WGS sequence"/>
</dbReference>
<keyword evidence="2" id="KW-0238">DNA-binding</keyword>
<protein>
    <submittedName>
        <fullName evidence="5">Transcriptional regulator, DeoR family</fullName>
    </submittedName>
</protein>
<dbReference type="PANTHER" id="PTHR30363">
    <property type="entry name" value="HTH-TYPE TRANSCRIPTIONAL REGULATOR SRLR-RELATED"/>
    <property type="match status" value="1"/>
</dbReference>
<dbReference type="PRINTS" id="PR00037">
    <property type="entry name" value="HTHLACR"/>
</dbReference>
<dbReference type="Gene3D" id="1.10.10.10">
    <property type="entry name" value="Winged helix-like DNA-binding domain superfamily/Winged helix DNA-binding domain"/>
    <property type="match status" value="1"/>
</dbReference>
<dbReference type="InterPro" id="IPR014036">
    <property type="entry name" value="DeoR-like_C"/>
</dbReference>
<dbReference type="SUPFAM" id="SSF46785">
    <property type="entry name" value="Winged helix' DNA-binding domain"/>
    <property type="match status" value="1"/>
</dbReference>